<keyword evidence="3" id="KW-1185">Reference proteome</keyword>
<dbReference type="RefSeq" id="WP_269907222.1">
    <property type="nucleotide sequence ID" value="NZ_JAPFQA010000011.1"/>
</dbReference>
<dbReference type="Proteomes" id="UP001152178">
    <property type="component" value="Unassembled WGS sequence"/>
</dbReference>
<evidence type="ECO:0000256" key="1">
    <source>
        <dbReference type="SAM" id="MobiDB-lite"/>
    </source>
</evidence>
<gene>
    <name evidence="2" type="ORF">OOJ09_22070</name>
</gene>
<evidence type="ECO:0000313" key="3">
    <source>
        <dbReference type="Proteomes" id="UP001152178"/>
    </source>
</evidence>
<comment type="caution">
    <text evidence="2">The sequence shown here is derived from an EMBL/GenBank/DDBJ whole genome shotgun (WGS) entry which is preliminary data.</text>
</comment>
<protein>
    <submittedName>
        <fullName evidence="2">RNA-binding protein</fullName>
    </submittedName>
</protein>
<sequence>MPTGPKGQKRPADVIGNAVRVMRIATGEEADDVQDDGKNAAAKELGSKGGKKRAENMTPERRAEIAKKAAAKRWGLQTETLPAAGTR</sequence>
<proteinExistence type="predicted"/>
<reference evidence="2" key="1">
    <citation type="submission" date="2022-11" db="EMBL/GenBank/DDBJ databases">
        <authorList>
            <person name="Coimbra C."/>
        </authorList>
    </citation>
    <scope>NUCLEOTIDE SEQUENCE</scope>
    <source>
        <strain evidence="2">Jales19</strain>
    </source>
</reference>
<feature type="region of interest" description="Disordered" evidence="1">
    <location>
        <begin position="27"/>
        <end position="59"/>
    </location>
</feature>
<evidence type="ECO:0000313" key="2">
    <source>
        <dbReference type="EMBL" id="MCZ8546882.1"/>
    </source>
</evidence>
<name>A0ABT4QZ74_9HYPH</name>
<organism evidence="2 3">
    <name type="scientific">Mesorhizobium qingshengii</name>
    <dbReference type="NCBI Taxonomy" id="1165689"/>
    <lineage>
        <taxon>Bacteria</taxon>
        <taxon>Pseudomonadati</taxon>
        <taxon>Pseudomonadota</taxon>
        <taxon>Alphaproteobacteria</taxon>
        <taxon>Hyphomicrobiales</taxon>
        <taxon>Phyllobacteriaceae</taxon>
        <taxon>Mesorhizobium</taxon>
    </lineage>
</organism>
<dbReference type="EMBL" id="JAPFQA010000011">
    <property type="protein sequence ID" value="MCZ8546882.1"/>
    <property type="molecule type" value="Genomic_DNA"/>
</dbReference>
<accession>A0ABT4QZ74</accession>